<feature type="transmembrane region" description="Helical" evidence="1">
    <location>
        <begin position="77"/>
        <end position="95"/>
    </location>
</feature>
<evidence type="ECO:0000313" key="2">
    <source>
        <dbReference type="EMBL" id="AFZ25307.1"/>
    </source>
</evidence>
<keyword evidence="3" id="KW-1185">Reference proteome</keyword>
<dbReference type="OrthoDB" id="495492at2"/>
<protein>
    <recommendedName>
        <fullName evidence="4">DUF3040 domain-containing protein</fullName>
    </recommendedName>
</protein>
<dbReference type="KEGG" id="csg:Cylst_3142"/>
<evidence type="ECO:0000313" key="3">
    <source>
        <dbReference type="Proteomes" id="UP000010475"/>
    </source>
</evidence>
<keyword evidence="1" id="KW-0812">Transmembrane</keyword>
<feature type="transmembrane region" description="Helical" evidence="1">
    <location>
        <begin position="54"/>
        <end position="71"/>
    </location>
</feature>
<dbReference type="Proteomes" id="UP000010475">
    <property type="component" value="Chromosome"/>
</dbReference>
<organism evidence="2 3">
    <name type="scientific">Cylindrospermum stagnale PCC 7417</name>
    <dbReference type="NCBI Taxonomy" id="56107"/>
    <lineage>
        <taxon>Bacteria</taxon>
        <taxon>Bacillati</taxon>
        <taxon>Cyanobacteriota</taxon>
        <taxon>Cyanophyceae</taxon>
        <taxon>Nostocales</taxon>
        <taxon>Nostocaceae</taxon>
        <taxon>Cylindrospermum</taxon>
    </lineage>
</organism>
<proteinExistence type="predicted"/>
<reference evidence="2 3" key="1">
    <citation type="submission" date="2012-06" db="EMBL/GenBank/DDBJ databases">
        <title>Finished chromosome of genome of Cylindrospermum stagnale PCC 7417.</title>
        <authorList>
            <consortium name="US DOE Joint Genome Institute"/>
            <person name="Gugger M."/>
            <person name="Coursin T."/>
            <person name="Rippka R."/>
            <person name="Tandeau De Marsac N."/>
            <person name="Huntemann M."/>
            <person name="Wei C.-L."/>
            <person name="Han J."/>
            <person name="Detter J.C."/>
            <person name="Han C."/>
            <person name="Tapia R."/>
            <person name="Chen A."/>
            <person name="Kyrpides N."/>
            <person name="Mavromatis K."/>
            <person name="Markowitz V."/>
            <person name="Szeto E."/>
            <person name="Ivanova N."/>
            <person name="Pagani I."/>
            <person name="Pati A."/>
            <person name="Goodwin L."/>
            <person name="Nordberg H.P."/>
            <person name="Cantor M.N."/>
            <person name="Hua S.X."/>
            <person name="Woyke T."/>
            <person name="Kerfeld C.A."/>
        </authorList>
    </citation>
    <scope>NUCLEOTIDE SEQUENCE [LARGE SCALE GENOMIC DNA]</scope>
    <source>
        <strain evidence="2 3">PCC 7417</strain>
    </source>
</reference>
<gene>
    <name evidence="2" type="ORF">Cylst_3142</name>
</gene>
<sequence>MTSQDEHNKELQSRVERRLRELETQVNDLDATAPFHKTEKHQPIDIQKPWMKKAILGAKLFGIAVATFVAAQIASKVVGVIMFAALGWLVYKLFFESKINK</sequence>
<dbReference type="AlphaFoldDB" id="K9X0K8"/>
<keyword evidence="1" id="KW-1133">Transmembrane helix</keyword>
<name>K9X0K8_9NOST</name>
<dbReference type="RefSeq" id="WP_015208559.1">
    <property type="nucleotide sequence ID" value="NC_019757.1"/>
</dbReference>
<evidence type="ECO:0000256" key="1">
    <source>
        <dbReference type="SAM" id="Phobius"/>
    </source>
</evidence>
<keyword evidence="1" id="KW-0472">Membrane</keyword>
<dbReference type="EMBL" id="CP003642">
    <property type="protein sequence ID" value="AFZ25307.1"/>
    <property type="molecule type" value="Genomic_DNA"/>
</dbReference>
<evidence type="ECO:0008006" key="4">
    <source>
        <dbReference type="Google" id="ProtNLM"/>
    </source>
</evidence>
<accession>K9X0K8</accession>
<dbReference type="STRING" id="56107.Cylst_3142"/>
<dbReference type="HOGENOM" id="CLU_156532_0_0_3"/>
<dbReference type="eggNOG" id="ENOG503360N">
    <property type="taxonomic scope" value="Bacteria"/>
</dbReference>